<keyword evidence="1" id="KW-0812">Transmembrane</keyword>
<feature type="transmembrane region" description="Helical" evidence="1">
    <location>
        <begin position="153"/>
        <end position="171"/>
    </location>
</feature>
<dbReference type="EMBL" id="JAAGWK010000005">
    <property type="protein sequence ID" value="NEL52897.1"/>
    <property type="molecule type" value="Genomic_DNA"/>
</dbReference>
<name>A0A7K3W979_9ACTN</name>
<dbReference type="Pfam" id="PF13803">
    <property type="entry name" value="DUF4184"/>
    <property type="match status" value="1"/>
</dbReference>
<organism evidence="2 3">
    <name type="scientific">Goekera deserti</name>
    <dbReference type="NCBI Taxonomy" id="2497753"/>
    <lineage>
        <taxon>Bacteria</taxon>
        <taxon>Bacillati</taxon>
        <taxon>Actinomycetota</taxon>
        <taxon>Actinomycetes</taxon>
        <taxon>Geodermatophilales</taxon>
        <taxon>Geodermatophilaceae</taxon>
        <taxon>Goekera</taxon>
    </lineage>
</organism>
<feature type="transmembrane region" description="Helical" evidence="1">
    <location>
        <begin position="47"/>
        <end position="66"/>
    </location>
</feature>
<feature type="transmembrane region" description="Helical" evidence="1">
    <location>
        <begin position="103"/>
        <end position="120"/>
    </location>
</feature>
<keyword evidence="3" id="KW-1185">Reference proteome</keyword>
<evidence type="ECO:0000313" key="3">
    <source>
        <dbReference type="Proteomes" id="UP000470470"/>
    </source>
</evidence>
<proteinExistence type="predicted"/>
<evidence type="ECO:0000256" key="1">
    <source>
        <dbReference type="SAM" id="Phobius"/>
    </source>
</evidence>
<dbReference type="InterPro" id="IPR025238">
    <property type="entry name" value="DUF4184"/>
</dbReference>
<comment type="caution">
    <text evidence="2">The sequence shown here is derived from an EMBL/GenBank/DDBJ whole genome shotgun (WGS) entry which is preliminary data.</text>
</comment>
<accession>A0A7K3W979</accession>
<feature type="transmembrane region" description="Helical" evidence="1">
    <location>
        <begin position="223"/>
        <end position="241"/>
    </location>
</feature>
<keyword evidence="1" id="KW-1133">Transmembrane helix</keyword>
<evidence type="ECO:0000313" key="2">
    <source>
        <dbReference type="EMBL" id="NEL52897.1"/>
    </source>
</evidence>
<dbReference type="Proteomes" id="UP000470470">
    <property type="component" value="Unassembled WGS sequence"/>
</dbReference>
<sequence length="249" mass="26042">MPFTGSHVAAVLPFLRTPLPASALVAGSLAPDVVSYLPVHPGFRTHTALAVVTVDLLLGVGLWALWHGLLAAPLLRAAPAGLRGRLPDVPIGVRRRVRSARDAALLAGAVVLGAATHVLWDEFTHPRRWGTEHLSVLGSTWAGAPGYRWAQDASSVLGLLVVGVWLVLWWRRTTAVPVPARPGWWWPWLVVGAAGVVGGLSAVPGAPGLRSAAVAAAFRGGGVAVTAALVLAAAWWVAYAVRGRSAARR</sequence>
<dbReference type="AlphaFoldDB" id="A0A7K3W979"/>
<dbReference type="RefSeq" id="WP_152731998.1">
    <property type="nucleotide sequence ID" value="NZ_JAABOZ010000005.1"/>
</dbReference>
<feature type="transmembrane region" description="Helical" evidence="1">
    <location>
        <begin position="183"/>
        <end position="203"/>
    </location>
</feature>
<reference evidence="2 3" key="1">
    <citation type="submission" date="2020-02" db="EMBL/GenBank/DDBJ databases">
        <title>The whole genome sequence of CPCC 205119.</title>
        <authorList>
            <person name="Jiang Z."/>
        </authorList>
    </citation>
    <scope>NUCLEOTIDE SEQUENCE [LARGE SCALE GENOMIC DNA]</scope>
    <source>
        <strain evidence="2 3">CPCC 205119</strain>
    </source>
</reference>
<protein>
    <submittedName>
        <fullName evidence="2">DUF4184 family protein</fullName>
    </submittedName>
</protein>
<gene>
    <name evidence="2" type="ORF">G1H19_02560</name>
</gene>
<keyword evidence="1" id="KW-0472">Membrane</keyword>